<reference evidence="1 2" key="1">
    <citation type="submission" date="2014-02" db="EMBL/GenBank/DDBJ databases">
        <authorList>
            <person name="Sears C."/>
            <person name="Carroll K."/>
            <person name="Sack B.R."/>
            <person name="Qadri F."/>
            <person name="Myers L.L."/>
            <person name="Chung G.-T."/>
            <person name="Escheverria P."/>
            <person name="Fraser C.M."/>
            <person name="Sadzewicz L."/>
            <person name="Shefchek K.A."/>
            <person name="Tallon L."/>
            <person name="Das S.P."/>
            <person name="Daugherty S."/>
            <person name="Mongodin E.F."/>
        </authorList>
    </citation>
    <scope>NUCLEOTIDE SEQUENCE [LARGE SCALE GENOMIC DNA]</scope>
    <source>
        <strain evidence="1 2">S36L11</strain>
    </source>
</reference>
<protein>
    <submittedName>
        <fullName evidence="1">Uncharacterized protein</fullName>
    </submittedName>
</protein>
<sequence>MAFKATVLLFSTYKNSIQIISYVRLYAGEQMYFIYTSRFSKH</sequence>
<name>A0A015XEN9_BACFG</name>
<evidence type="ECO:0000313" key="1">
    <source>
        <dbReference type="EMBL" id="EXZ30133.1"/>
    </source>
</evidence>
<dbReference type="PATRIC" id="fig|1339327.3.peg.1332"/>
<accession>A0A015XEN9</accession>
<dbReference type="EMBL" id="JGDJ01000146">
    <property type="protein sequence ID" value="EXZ30133.1"/>
    <property type="molecule type" value="Genomic_DNA"/>
</dbReference>
<evidence type="ECO:0000313" key="2">
    <source>
        <dbReference type="Proteomes" id="UP000022082"/>
    </source>
</evidence>
<dbReference type="AlphaFoldDB" id="A0A015XEN9"/>
<proteinExistence type="predicted"/>
<gene>
    <name evidence="1" type="ORF">M136_0669</name>
</gene>
<dbReference type="Proteomes" id="UP000022082">
    <property type="component" value="Unassembled WGS sequence"/>
</dbReference>
<comment type="caution">
    <text evidence="1">The sequence shown here is derived from an EMBL/GenBank/DDBJ whole genome shotgun (WGS) entry which is preliminary data.</text>
</comment>
<organism evidence="1 2">
    <name type="scientific">Bacteroides fragilis str. S36L11</name>
    <dbReference type="NCBI Taxonomy" id="1339327"/>
    <lineage>
        <taxon>Bacteria</taxon>
        <taxon>Pseudomonadati</taxon>
        <taxon>Bacteroidota</taxon>
        <taxon>Bacteroidia</taxon>
        <taxon>Bacteroidales</taxon>
        <taxon>Bacteroidaceae</taxon>
        <taxon>Bacteroides</taxon>
    </lineage>
</organism>